<feature type="binding site" evidence="6">
    <location>
        <position position="190"/>
    </location>
    <ligand>
        <name>NAD(+)</name>
        <dbReference type="ChEBI" id="CHEBI:57540"/>
    </ligand>
</feature>
<feature type="binding site" evidence="6">
    <location>
        <begin position="68"/>
        <end position="69"/>
    </location>
    <ligand>
        <name>NAD(+)</name>
        <dbReference type="ChEBI" id="CHEBI:57540"/>
    </ligand>
</feature>
<dbReference type="Gene3D" id="3.40.50.10330">
    <property type="entry name" value="Probable inorganic polyphosphate/atp-NAD kinase, domain 1"/>
    <property type="match status" value="1"/>
</dbReference>
<dbReference type="EMBL" id="BLRV01000008">
    <property type="protein sequence ID" value="GFP20941.1"/>
    <property type="molecule type" value="Genomic_DNA"/>
</dbReference>
<keyword evidence="2 6" id="KW-0418">Kinase</keyword>
<dbReference type="Gene3D" id="2.60.200.30">
    <property type="entry name" value="Probable inorganic polyphosphate/atp-NAD kinase, domain 2"/>
    <property type="match status" value="1"/>
</dbReference>
<dbReference type="HAMAP" id="MF_00361">
    <property type="entry name" value="NAD_kinase"/>
    <property type="match status" value="1"/>
</dbReference>
<dbReference type="Pfam" id="PF20143">
    <property type="entry name" value="NAD_kinase_C"/>
    <property type="match status" value="1"/>
</dbReference>
<comment type="catalytic activity">
    <reaction evidence="5 6">
        <text>NAD(+) + ATP = ADP + NADP(+) + H(+)</text>
        <dbReference type="Rhea" id="RHEA:18629"/>
        <dbReference type="ChEBI" id="CHEBI:15378"/>
        <dbReference type="ChEBI" id="CHEBI:30616"/>
        <dbReference type="ChEBI" id="CHEBI:57540"/>
        <dbReference type="ChEBI" id="CHEBI:58349"/>
        <dbReference type="ChEBI" id="CHEBI:456216"/>
        <dbReference type="EC" id="2.7.1.23"/>
    </reaction>
</comment>
<evidence type="ECO:0000256" key="3">
    <source>
        <dbReference type="ARBA" id="ARBA00022857"/>
    </source>
</evidence>
<feature type="binding site" evidence="6">
    <location>
        <begin position="201"/>
        <end position="206"/>
    </location>
    <ligand>
        <name>NAD(+)</name>
        <dbReference type="ChEBI" id="CHEBI:57540"/>
    </ligand>
</feature>
<dbReference type="GO" id="GO:0051287">
    <property type="term" value="F:NAD binding"/>
    <property type="evidence" value="ECO:0007669"/>
    <property type="project" value="UniProtKB-ARBA"/>
</dbReference>
<keyword evidence="6" id="KW-0067">ATP-binding</keyword>
<dbReference type="AlphaFoldDB" id="A0A6V8NNW3"/>
<reference evidence="7 8" key="1">
    <citation type="journal article" date="2020" name="Front. Microbiol.">
        <title>Single-cell genomics of novel Actinobacteria with the Wood-Ljungdahl pathway discovered in a serpentinizing system.</title>
        <authorList>
            <person name="Merino N."/>
            <person name="Kawai M."/>
            <person name="Boyd E.S."/>
            <person name="Colman D.R."/>
            <person name="McGlynn S.E."/>
            <person name="Nealson K.H."/>
            <person name="Kurokawa K."/>
            <person name="Hongoh Y."/>
        </authorList>
    </citation>
    <scope>NUCLEOTIDE SEQUENCE [LARGE SCALE GENOMIC DNA]</scope>
    <source>
        <strain evidence="7 8">S06</strain>
    </source>
</reference>
<evidence type="ECO:0000313" key="7">
    <source>
        <dbReference type="EMBL" id="GFP20941.1"/>
    </source>
</evidence>
<keyword evidence="4 6" id="KW-0520">NAD</keyword>
<comment type="caution">
    <text evidence="6">Lacks conserved residue(s) required for the propagation of feature annotation.</text>
</comment>
<comment type="similarity">
    <text evidence="6">Belongs to the NAD kinase family.</text>
</comment>
<feature type="binding site" evidence="6">
    <location>
        <position position="73"/>
    </location>
    <ligand>
        <name>NAD(+)</name>
        <dbReference type="ChEBI" id="CHEBI:57540"/>
    </ligand>
</feature>
<dbReference type="EC" id="2.7.1.23" evidence="6"/>
<feature type="active site" description="Proton acceptor" evidence="6">
    <location>
        <position position="68"/>
    </location>
</feature>
<comment type="subcellular location">
    <subcellularLocation>
        <location evidence="6">Cytoplasm</location>
    </subcellularLocation>
</comment>
<dbReference type="Pfam" id="PF01513">
    <property type="entry name" value="NAD_kinase"/>
    <property type="match status" value="1"/>
</dbReference>
<dbReference type="InterPro" id="IPR017438">
    <property type="entry name" value="ATP-NAD_kinase_N"/>
</dbReference>
<comment type="function">
    <text evidence="6">Involved in the regulation of the intracellular balance of NAD and NADP, and is a key enzyme in the biosynthesis of NADP. Catalyzes specifically the phosphorylation on 2'-hydroxyl of the adenosine moiety of NAD to yield NADP.</text>
</comment>
<feature type="binding site" evidence="6">
    <location>
        <begin position="160"/>
        <end position="161"/>
    </location>
    <ligand>
        <name>NAD(+)</name>
        <dbReference type="ChEBI" id="CHEBI:57540"/>
    </ligand>
</feature>
<comment type="caution">
    <text evidence="7">The sequence shown here is derived from an EMBL/GenBank/DDBJ whole genome shotgun (WGS) entry which is preliminary data.</text>
</comment>
<dbReference type="PANTHER" id="PTHR20275">
    <property type="entry name" value="NAD KINASE"/>
    <property type="match status" value="1"/>
</dbReference>
<gene>
    <name evidence="6" type="primary">nadK</name>
    <name evidence="7" type="ORF">HKBW3S06_00168</name>
</gene>
<comment type="cofactor">
    <cofactor evidence="6">
        <name>a divalent metal cation</name>
        <dbReference type="ChEBI" id="CHEBI:60240"/>
    </cofactor>
</comment>
<name>A0A6V8NNW3_9ACTN</name>
<dbReference type="GO" id="GO:0019674">
    <property type="term" value="P:NAD+ metabolic process"/>
    <property type="evidence" value="ECO:0007669"/>
    <property type="project" value="InterPro"/>
</dbReference>
<keyword evidence="3 6" id="KW-0521">NADP</keyword>
<evidence type="ECO:0000256" key="6">
    <source>
        <dbReference type="HAMAP-Rule" id="MF_00361"/>
    </source>
</evidence>
<dbReference type="GO" id="GO:0046872">
    <property type="term" value="F:metal ion binding"/>
    <property type="evidence" value="ECO:0007669"/>
    <property type="project" value="UniProtKB-UniRule"/>
</dbReference>
<evidence type="ECO:0000256" key="4">
    <source>
        <dbReference type="ARBA" id="ARBA00023027"/>
    </source>
</evidence>
<dbReference type="RefSeq" id="WP_176226083.1">
    <property type="nucleotide sequence ID" value="NZ_BLRV01000008.1"/>
</dbReference>
<evidence type="ECO:0000313" key="8">
    <source>
        <dbReference type="Proteomes" id="UP000580051"/>
    </source>
</evidence>
<keyword evidence="6" id="KW-0963">Cytoplasm</keyword>
<sequence>MSVIAILTHHRKIEDSTIVFEVIDWLEKRGHQVIAPPADRVLDFRPELRAEVRKLVEETDFLIAFGGDGTILRAAEYVYEREIPVLGVNLGKLGFLTRVEPQEVFEALEAALSGNVERDRRMLLECVLESKGIAHAPRRTTSHENWVIFKGGVVKSFALNECVISKTAGERMISLSIFVDGEYFLSYAADGVIFSTPTGSTAYSLSAGGPVLSPKTEAIVLTPVCPHTLFMRSIVFSSQEVLKVVVNQEDQPISVKMDGKRVWKLEDEGEITIRKSDRYFTLLSFGKKSFYTIFKEKLLITKADESLGRRVKSGRC</sequence>
<dbReference type="GO" id="GO:0005524">
    <property type="term" value="F:ATP binding"/>
    <property type="evidence" value="ECO:0007669"/>
    <property type="project" value="UniProtKB-KW"/>
</dbReference>
<dbReference type="GO" id="GO:0005737">
    <property type="term" value="C:cytoplasm"/>
    <property type="evidence" value="ECO:0007669"/>
    <property type="project" value="UniProtKB-SubCell"/>
</dbReference>
<evidence type="ECO:0000256" key="2">
    <source>
        <dbReference type="ARBA" id="ARBA00022777"/>
    </source>
</evidence>
<dbReference type="InterPro" id="IPR002504">
    <property type="entry name" value="NADK"/>
</dbReference>
<proteinExistence type="inferred from homology"/>
<evidence type="ECO:0000256" key="5">
    <source>
        <dbReference type="ARBA" id="ARBA00047925"/>
    </source>
</evidence>
<dbReference type="InterPro" id="IPR017437">
    <property type="entry name" value="ATP-NAD_kinase_PpnK-typ_C"/>
</dbReference>
<protein>
    <recommendedName>
        <fullName evidence="6">NAD kinase</fullName>
        <ecNumber evidence="6">2.7.1.23</ecNumber>
    </recommendedName>
    <alternativeName>
        <fullName evidence="6">ATP-dependent NAD kinase</fullName>
    </alternativeName>
</protein>
<feature type="binding site" evidence="6">
    <location>
        <position position="171"/>
    </location>
    <ligand>
        <name>NAD(+)</name>
        <dbReference type="ChEBI" id="CHEBI:57540"/>
    </ligand>
</feature>
<dbReference type="GO" id="GO:0006741">
    <property type="term" value="P:NADP+ biosynthetic process"/>
    <property type="evidence" value="ECO:0007669"/>
    <property type="project" value="UniProtKB-UniRule"/>
</dbReference>
<evidence type="ECO:0000256" key="1">
    <source>
        <dbReference type="ARBA" id="ARBA00022679"/>
    </source>
</evidence>
<dbReference type="InterPro" id="IPR016064">
    <property type="entry name" value="NAD/diacylglycerol_kinase_sf"/>
</dbReference>
<dbReference type="SUPFAM" id="SSF111331">
    <property type="entry name" value="NAD kinase/diacylglycerol kinase-like"/>
    <property type="match status" value="1"/>
</dbReference>
<organism evidence="7 8">
    <name type="scientific">Candidatus Hakubella thermalkaliphila</name>
    <dbReference type="NCBI Taxonomy" id="2754717"/>
    <lineage>
        <taxon>Bacteria</taxon>
        <taxon>Bacillati</taxon>
        <taxon>Actinomycetota</taxon>
        <taxon>Actinomycetota incertae sedis</taxon>
        <taxon>Candidatus Hakubellales</taxon>
        <taxon>Candidatus Hakubellaceae</taxon>
        <taxon>Candidatus Hakubella</taxon>
    </lineage>
</organism>
<dbReference type="GO" id="GO:0003951">
    <property type="term" value="F:NAD+ kinase activity"/>
    <property type="evidence" value="ECO:0007669"/>
    <property type="project" value="UniProtKB-UniRule"/>
</dbReference>
<keyword evidence="6" id="KW-0547">Nucleotide-binding</keyword>
<dbReference type="Proteomes" id="UP000580051">
    <property type="component" value="Unassembled WGS sequence"/>
</dbReference>
<dbReference type="PANTHER" id="PTHR20275:SF0">
    <property type="entry name" value="NAD KINASE"/>
    <property type="match status" value="1"/>
</dbReference>
<keyword evidence="1 6" id="KW-0808">Transferase</keyword>
<accession>A0A6V8NNW3</accession>